<organism evidence="3 4">
    <name type="scientific">Cryptolaemus montrouzieri</name>
    <dbReference type="NCBI Taxonomy" id="559131"/>
    <lineage>
        <taxon>Eukaryota</taxon>
        <taxon>Metazoa</taxon>
        <taxon>Ecdysozoa</taxon>
        <taxon>Arthropoda</taxon>
        <taxon>Hexapoda</taxon>
        <taxon>Insecta</taxon>
        <taxon>Pterygota</taxon>
        <taxon>Neoptera</taxon>
        <taxon>Endopterygota</taxon>
        <taxon>Coleoptera</taxon>
        <taxon>Polyphaga</taxon>
        <taxon>Cucujiformia</taxon>
        <taxon>Coccinelloidea</taxon>
        <taxon>Coccinellidae</taxon>
        <taxon>Scymninae</taxon>
        <taxon>Scymnini</taxon>
        <taxon>Cryptolaemus</taxon>
    </lineage>
</organism>
<keyword evidence="4" id="KW-1185">Reference proteome</keyword>
<accession>A0ABD2N0Z6</accession>
<sequence>MGDKENSQEEIPDENLSNDIHAESAPSISSDKRAGDSTTSASRRGSRKLSRISETVTVISNCEKDPNTCVLCGGGIPASKCFNCENEAHNRCIEAFFCTLGRKVDLRCWKCPKCVTMTHMNKEPPKREVSKCSQVESVPDPDCPFCRIDMDLKNCRCQDCYESLRKNPAILKRCYCDEGGKLPPILRYNKCLQYRDFGTRFDYKSLNEEREEEKDGKDDKEEHEKYYRWCRVCWSICWCLLLVFFAFPIAIVSAYIFIILYCFEACCDCCRPVCCFFLEGIKLPGTCCRGICTGEPICGNDYY</sequence>
<name>A0ABD2N0Z6_9CUCU</name>
<comment type="caution">
    <text evidence="3">The sequence shown here is derived from an EMBL/GenBank/DDBJ whole genome shotgun (WGS) entry which is preliminary data.</text>
</comment>
<evidence type="ECO:0008006" key="5">
    <source>
        <dbReference type="Google" id="ProtNLM"/>
    </source>
</evidence>
<dbReference type="EMBL" id="JABFTP020000062">
    <property type="protein sequence ID" value="KAL3272400.1"/>
    <property type="molecule type" value="Genomic_DNA"/>
</dbReference>
<evidence type="ECO:0000313" key="4">
    <source>
        <dbReference type="Proteomes" id="UP001516400"/>
    </source>
</evidence>
<evidence type="ECO:0000313" key="3">
    <source>
        <dbReference type="EMBL" id="KAL3272400.1"/>
    </source>
</evidence>
<feature type="region of interest" description="Disordered" evidence="1">
    <location>
        <begin position="1"/>
        <end position="50"/>
    </location>
</feature>
<gene>
    <name evidence="3" type="ORF">HHI36_013877</name>
</gene>
<dbReference type="AlphaFoldDB" id="A0ABD2N0Z6"/>
<dbReference type="Proteomes" id="UP001516400">
    <property type="component" value="Unassembled WGS sequence"/>
</dbReference>
<proteinExistence type="predicted"/>
<feature type="transmembrane region" description="Helical" evidence="2">
    <location>
        <begin position="232"/>
        <end position="261"/>
    </location>
</feature>
<keyword evidence="2" id="KW-0472">Membrane</keyword>
<evidence type="ECO:0000256" key="1">
    <source>
        <dbReference type="SAM" id="MobiDB-lite"/>
    </source>
</evidence>
<reference evidence="3 4" key="1">
    <citation type="journal article" date="2021" name="BMC Biol.">
        <title>Horizontally acquired antibacterial genes associated with adaptive radiation of ladybird beetles.</title>
        <authorList>
            <person name="Li H.S."/>
            <person name="Tang X.F."/>
            <person name="Huang Y.H."/>
            <person name="Xu Z.Y."/>
            <person name="Chen M.L."/>
            <person name="Du X.Y."/>
            <person name="Qiu B.Y."/>
            <person name="Chen P.T."/>
            <person name="Zhang W."/>
            <person name="Slipinski A."/>
            <person name="Escalona H.E."/>
            <person name="Waterhouse R.M."/>
            <person name="Zwick A."/>
            <person name="Pang H."/>
        </authorList>
    </citation>
    <scope>NUCLEOTIDE SEQUENCE [LARGE SCALE GENOMIC DNA]</scope>
    <source>
        <strain evidence="3">SYSU2018</strain>
    </source>
</reference>
<keyword evidence="2" id="KW-0812">Transmembrane</keyword>
<keyword evidence="2" id="KW-1133">Transmembrane helix</keyword>
<evidence type="ECO:0000256" key="2">
    <source>
        <dbReference type="SAM" id="Phobius"/>
    </source>
</evidence>
<protein>
    <recommendedName>
        <fullName evidence="5">RING-type domain-containing protein</fullName>
    </recommendedName>
</protein>